<sequence>MNNLHDPAEEEERRRQRIFDYRLSRARRISENVFGILASRFRVFQTSMLLSPENATRVTLAALAVHNFLMTKRDQAFAPPSLPDREHPQSDEVIPGQWRDEPNLLDELRRQRVNRSGDAAREVREEIKKYMNEEGQVPWQEGLVFRRTARV</sequence>
<dbReference type="EMBL" id="JACVVK020000155">
    <property type="protein sequence ID" value="KAK7488054.1"/>
    <property type="molecule type" value="Genomic_DNA"/>
</dbReference>
<evidence type="ECO:0000259" key="4">
    <source>
        <dbReference type="Pfam" id="PF13359"/>
    </source>
</evidence>
<dbReference type="InterPro" id="IPR027806">
    <property type="entry name" value="HARBI1_dom"/>
</dbReference>
<proteinExistence type="predicted"/>
<feature type="region of interest" description="Disordered" evidence="3">
    <location>
        <begin position="77"/>
        <end position="97"/>
    </location>
</feature>
<reference evidence="5 6" key="1">
    <citation type="journal article" date="2023" name="Sci. Data">
        <title>Genome assembly of the Korean intertidal mud-creeper Batillaria attramentaria.</title>
        <authorList>
            <person name="Patra A.K."/>
            <person name="Ho P.T."/>
            <person name="Jun S."/>
            <person name="Lee S.J."/>
            <person name="Kim Y."/>
            <person name="Won Y.J."/>
        </authorList>
    </citation>
    <scope>NUCLEOTIDE SEQUENCE [LARGE SCALE GENOMIC DNA]</scope>
    <source>
        <strain evidence="5">Wonlab-2016</strain>
    </source>
</reference>
<accession>A0ABD0KLL0</accession>
<evidence type="ECO:0000313" key="6">
    <source>
        <dbReference type="Proteomes" id="UP001519460"/>
    </source>
</evidence>
<evidence type="ECO:0000256" key="3">
    <source>
        <dbReference type="SAM" id="MobiDB-lite"/>
    </source>
</evidence>
<evidence type="ECO:0000256" key="2">
    <source>
        <dbReference type="ARBA" id="ARBA00022723"/>
    </source>
</evidence>
<organism evidence="5 6">
    <name type="scientific">Batillaria attramentaria</name>
    <dbReference type="NCBI Taxonomy" id="370345"/>
    <lineage>
        <taxon>Eukaryota</taxon>
        <taxon>Metazoa</taxon>
        <taxon>Spiralia</taxon>
        <taxon>Lophotrochozoa</taxon>
        <taxon>Mollusca</taxon>
        <taxon>Gastropoda</taxon>
        <taxon>Caenogastropoda</taxon>
        <taxon>Sorbeoconcha</taxon>
        <taxon>Cerithioidea</taxon>
        <taxon>Batillariidae</taxon>
        <taxon>Batillaria</taxon>
    </lineage>
</organism>
<keyword evidence="6" id="KW-1185">Reference proteome</keyword>
<evidence type="ECO:0000313" key="5">
    <source>
        <dbReference type="EMBL" id="KAK7488054.1"/>
    </source>
</evidence>
<comment type="cofactor">
    <cofactor evidence="1">
        <name>a divalent metal cation</name>
        <dbReference type="ChEBI" id="CHEBI:60240"/>
    </cofactor>
</comment>
<comment type="caution">
    <text evidence="5">The sequence shown here is derived from an EMBL/GenBank/DDBJ whole genome shotgun (WGS) entry which is preliminary data.</text>
</comment>
<dbReference type="AlphaFoldDB" id="A0ABD0KLL0"/>
<keyword evidence="2" id="KW-0479">Metal-binding</keyword>
<gene>
    <name evidence="5" type="ORF">BaRGS_00020645</name>
</gene>
<feature type="domain" description="DDE Tnp4" evidence="4">
    <location>
        <begin position="7"/>
        <end position="67"/>
    </location>
</feature>
<evidence type="ECO:0000256" key="1">
    <source>
        <dbReference type="ARBA" id="ARBA00001968"/>
    </source>
</evidence>
<name>A0ABD0KLL0_9CAEN</name>
<dbReference type="Pfam" id="PF13359">
    <property type="entry name" value="DDE_Tnp_4"/>
    <property type="match status" value="1"/>
</dbReference>
<dbReference type="GO" id="GO:0046872">
    <property type="term" value="F:metal ion binding"/>
    <property type="evidence" value="ECO:0007669"/>
    <property type="project" value="UniProtKB-KW"/>
</dbReference>
<dbReference type="Proteomes" id="UP001519460">
    <property type="component" value="Unassembled WGS sequence"/>
</dbReference>
<protein>
    <recommendedName>
        <fullName evidence="4">DDE Tnp4 domain-containing protein</fullName>
    </recommendedName>
</protein>